<feature type="transmembrane region" description="Helical" evidence="1">
    <location>
        <begin position="858"/>
        <end position="876"/>
    </location>
</feature>
<feature type="transmembrane region" description="Helical" evidence="1">
    <location>
        <begin position="661"/>
        <end position="683"/>
    </location>
</feature>
<feature type="transmembrane region" description="Helical" evidence="1">
    <location>
        <begin position="1187"/>
        <end position="1207"/>
    </location>
</feature>
<feature type="transmembrane region" description="Helical" evidence="1">
    <location>
        <begin position="300"/>
        <end position="321"/>
    </location>
</feature>
<dbReference type="InterPro" id="IPR058062">
    <property type="entry name" value="SCO7613_C"/>
</dbReference>
<reference evidence="3" key="1">
    <citation type="submission" date="2018-04" db="EMBL/GenBank/DDBJ databases">
        <authorList>
            <person name="Liu S."/>
            <person name="Wang Z."/>
            <person name="Li J."/>
        </authorList>
    </citation>
    <scope>NUCLEOTIDE SEQUENCE [LARGE SCALE GENOMIC DNA]</scope>
    <source>
        <strain evidence="3">S1194</strain>
    </source>
</reference>
<feature type="transmembrane region" description="Helical" evidence="1">
    <location>
        <begin position="534"/>
        <end position="550"/>
    </location>
</feature>
<feature type="transmembrane region" description="Helical" evidence="1">
    <location>
        <begin position="583"/>
        <end position="601"/>
    </location>
</feature>
<feature type="transmembrane region" description="Helical" evidence="1">
    <location>
        <begin position="1079"/>
        <end position="1101"/>
    </location>
</feature>
<keyword evidence="1" id="KW-0812">Transmembrane</keyword>
<feature type="transmembrane region" description="Helical" evidence="1">
    <location>
        <begin position="243"/>
        <end position="260"/>
    </location>
</feature>
<name>A0A2U1SZA6_9MICO</name>
<feature type="transmembrane region" description="Helical" evidence="1">
    <location>
        <begin position="365"/>
        <end position="387"/>
    </location>
</feature>
<gene>
    <name evidence="2" type="ORF">DF220_03125</name>
</gene>
<feature type="transmembrane region" description="Helical" evidence="1">
    <location>
        <begin position="502"/>
        <end position="525"/>
    </location>
</feature>
<feature type="transmembrane region" description="Helical" evidence="1">
    <location>
        <begin position="336"/>
        <end position="359"/>
    </location>
</feature>
<dbReference type="NCBIfam" id="NF047321">
    <property type="entry name" value="SCO7613_CTERM"/>
    <property type="match status" value="1"/>
</dbReference>
<feature type="transmembrane region" description="Helical" evidence="1">
    <location>
        <begin position="882"/>
        <end position="902"/>
    </location>
</feature>
<dbReference type="AlphaFoldDB" id="A0A2U1SZA6"/>
<feature type="transmembrane region" description="Helical" evidence="1">
    <location>
        <begin position="828"/>
        <end position="846"/>
    </location>
</feature>
<evidence type="ECO:0000313" key="3">
    <source>
        <dbReference type="Proteomes" id="UP000244978"/>
    </source>
</evidence>
<feature type="transmembrane region" description="Helical" evidence="1">
    <location>
        <begin position="205"/>
        <end position="223"/>
    </location>
</feature>
<dbReference type="Proteomes" id="UP000244978">
    <property type="component" value="Unassembled WGS sequence"/>
</dbReference>
<feature type="transmembrane region" description="Helical" evidence="1">
    <location>
        <begin position="180"/>
        <end position="198"/>
    </location>
</feature>
<feature type="transmembrane region" description="Helical" evidence="1">
    <location>
        <begin position="938"/>
        <end position="959"/>
    </location>
</feature>
<accession>A0A2U1SZA6</accession>
<evidence type="ECO:0008006" key="4">
    <source>
        <dbReference type="Google" id="ProtNLM"/>
    </source>
</evidence>
<feature type="transmembrane region" description="Helical" evidence="1">
    <location>
        <begin position="1053"/>
        <end position="1073"/>
    </location>
</feature>
<organism evidence="2 3">
    <name type="scientific">Homoserinimonas hongtaonis</name>
    <dbReference type="NCBI Taxonomy" id="2079791"/>
    <lineage>
        <taxon>Bacteria</taxon>
        <taxon>Bacillati</taxon>
        <taxon>Actinomycetota</taxon>
        <taxon>Actinomycetes</taxon>
        <taxon>Micrococcales</taxon>
        <taxon>Microbacteriaceae</taxon>
        <taxon>Homoserinimonas</taxon>
    </lineage>
</organism>
<feature type="transmembrane region" description="Helical" evidence="1">
    <location>
        <begin position="805"/>
        <end position="822"/>
    </location>
</feature>
<feature type="transmembrane region" description="Helical" evidence="1">
    <location>
        <begin position="751"/>
        <end position="773"/>
    </location>
</feature>
<dbReference type="RefSeq" id="WP_108996959.1">
    <property type="nucleotide sequence ID" value="NZ_QEEX01000001.1"/>
</dbReference>
<feature type="transmembrane region" description="Helical" evidence="1">
    <location>
        <begin position="1214"/>
        <end position="1236"/>
    </location>
</feature>
<feature type="transmembrane region" description="Helical" evidence="1">
    <location>
        <begin position="779"/>
        <end position="798"/>
    </location>
</feature>
<feature type="transmembrane region" description="Helical" evidence="1">
    <location>
        <begin position="914"/>
        <end position="932"/>
    </location>
</feature>
<comment type="caution">
    <text evidence="2">The sequence shown here is derived from an EMBL/GenBank/DDBJ whole genome shotgun (WGS) entry which is preliminary data.</text>
</comment>
<feature type="transmembrane region" description="Helical" evidence="1">
    <location>
        <begin position="722"/>
        <end position="744"/>
    </location>
</feature>
<dbReference type="EMBL" id="QEEX01000001">
    <property type="protein sequence ID" value="PWB96936.1"/>
    <property type="molecule type" value="Genomic_DNA"/>
</dbReference>
<feature type="transmembrane region" description="Helical" evidence="1">
    <location>
        <begin position="399"/>
        <end position="419"/>
    </location>
</feature>
<proteinExistence type="predicted"/>
<feature type="transmembrane region" description="Helical" evidence="1">
    <location>
        <begin position="153"/>
        <end position="174"/>
    </location>
</feature>
<feature type="transmembrane region" description="Helical" evidence="1">
    <location>
        <begin position="1242"/>
        <end position="1260"/>
    </location>
</feature>
<keyword evidence="1" id="KW-1133">Transmembrane helix</keyword>
<evidence type="ECO:0000256" key="1">
    <source>
        <dbReference type="SAM" id="Phobius"/>
    </source>
</evidence>
<feature type="transmembrane region" description="Helical" evidence="1">
    <location>
        <begin position="1013"/>
        <end position="1032"/>
    </location>
</feature>
<feature type="transmembrane region" description="Helical" evidence="1">
    <location>
        <begin position="425"/>
        <end position="444"/>
    </location>
</feature>
<evidence type="ECO:0000313" key="2">
    <source>
        <dbReference type="EMBL" id="PWB96936.1"/>
    </source>
</evidence>
<feature type="transmembrane region" description="Helical" evidence="1">
    <location>
        <begin position="1113"/>
        <end position="1133"/>
    </location>
</feature>
<feature type="transmembrane region" description="Helical" evidence="1">
    <location>
        <begin position="1139"/>
        <end position="1156"/>
    </location>
</feature>
<feature type="transmembrane region" description="Helical" evidence="1">
    <location>
        <begin position="979"/>
        <end position="1001"/>
    </location>
</feature>
<feature type="transmembrane region" description="Helical" evidence="1">
    <location>
        <begin position="456"/>
        <end position="482"/>
    </location>
</feature>
<feature type="transmembrane region" description="Helical" evidence="1">
    <location>
        <begin position="695"/>
        <end position="716"/>
    </location>
</feature>
<sequence length="1278" mass="129722">MRVENGSGWLGDVRAEWPRSISDLTDTTRCPACFTPLRSAVCSRCGLDLSGAHARELADLSGLIARQLNDRAGLIGHMRAEAAQKAPAVSPAITAVPAQAVPAHTVPAQSAPAQAAPVHAPPITAPSAPVASPPAAAAPVRSGATPRRSGVQIALLITGISLLSVFAIFFLIYAFINYGLVWRSTIIAVVTVAAFVAASMLRKRLLTASAEAIAVFALLLVYLDAFAIRANSLGGADRIDGRAYWGLVLVGSAIAFILWHRAAGVRAASIVGYSLFAPGVGVLVSALSRSGDSYSSSSTTAFIISIAVALGSLIQLAALAVPEKPGRSASLLPERVIAGATGLIALLLAALFGLTLPASQMPAPVPLALCAGTALLIAVAHSAALRARPSSHFDRVSSIVFAGASGAALAVGAATSTISDRSDESITFIAPALAFAVTVVLLLIRNAVTAQRAQANAAVFAAAGVSALAILPAAFIAVGHWVTFLGDAVDLDPVSSGAAARMPFALVLYSVAALTLAVATTALCLRLVGRFRSALPWLLPSGVAVLLVALTLLPSVWFVLTASTALGTVGLVVLRRMPHSYSAAARTAALGGFAATWLAGWLADDTWLPATIVTVAALVVARIIVCSAAWARALVTGGAVSLSLIGIAYGGWLLAPAGSGNAALTSAAAVAILAGALSAVAALDLGWITTLERRLVWWVTLAALLASAIVWAIYPAENAPPSISLLVFAGASVTAAATALWSIASPLVERFCAALLIAPAFAVALNAAAHLAVPGRLPAGLDAAVAAALIAAVALVWAAAPRRGVDIGVALTALLALTVAIGSPNQTGWIVLLVCAVTAAIAASSRDGLVSSRAPRRHLGWLALFLAIAALWWALTDAGISAIEPFVLPPAASLIAIAVLIRMRRNASLSAAQLLFWGLVLAIVPIGLASSGTDTSDLVRAAVVVLVSAILLVVGSAVLSRSQNSTPTTADDALGRTEFSRLAAAAVASAGLVGTALVTLLRAGEAISSPAGVLEMWLAPSVCALILCAAFVSRREQLTAGKVTISGPKLGQALVVAAIATAALYELGAVIATPEGSPVGASLRVVVVVVALSAIHVAAFARRVPLAAAFGSPAAWTAIGFAGVAALVGLAYVEAPEMVTAPVALALIVTGALRLSRNPRSGSWPALGPGLALLLLPTLLLTFTDPVVWRLVALGIVGVATIVAGVALRLQAPFIIGTVVVLVHALRTFAPQIVAIYEAADWYVWAGIGGVLLVAIAIRYEHRMRDVKRAVGSIASLR</sequence>
<keyword evidence="1" id="KW-0472">Membrane</keyword>
<feature type="transmembrane region" description="Helical" evidence="1">
    <location>
        <begin position="1163"/>
        <end position="1181"/>
    </location>
</feature>
<feature type="transmembrane region" description="Helical" evidence="1">
    <location>
        <begin position="607"/>
        <end position="626"/>
    </location>
</feature>
<feature type="transmembrane region" description="Helical" evidence="1">
    <location>
        <begin position="267"/>
        <end position="288"/>
    </location>
</feature>
<feature type="transmembrane region" description="Helical" evidence="1">
    <location>
        <begin position="556"/>
        <end position="574"/>
    </location>
</feature>
<keyword evidence="3" id="KW-1185">Reference proteome</keyword>
<protein>
    <recommendedName>
        <fullName evidence="4">DUF2157 domain-containing protein</fullName>
    </recommendedName>
</protein>
<feature type="transmembrane region" description="Helical" evidence="1">
    <location>
        <begin position="633"/>
        <end position="655"/>
    </location>
</feature>